<sequence length="110" mass="12881">MNVIHNNSNKSCRIIEINSKMRLRLPKRYLCLDPEYPNNYDYVFKTKPQTNKNKNSSLILPNCRTFLLSLISDYETLQSMTLGANLPLESILFSLFYDSRSNSNRRIKIS</sequence>
<gene>
    <name evidence="1" type="ORF">SPLIT_LOCUS1331</name>
</gene>
<protein>
    <submittedName>
        <fullName evidence="1">Uncharacterized protein</fullName>
    </submittedName>
</protein>
<reference evidence="1" key="1">
    <citation type="submission" date="2022-02" db="EMBL/GenBank/DDBJ databases">
        <authorList>
            <person name="King R."/>
        </authorList>
    </citation>
    <scope>NUCLEOTIDE SEQUENCE</scope>
</reference>
<keyword evidence="2" id="KW-1185">Reference proteome</keyword>
<dbReference type="EMBL" id="LR824543">
    <property type="protein sequence ID" value="CAH1635969.1"/>
    <property type="molecule type" value="Genomic_DNA"/>
</dbReference>
<organism evidence="1 2">
    <name type="scientific">Spodoptera littoralis</name>
    <name type="common">Egyptian cotton leafworm</name>
    <dbReference type="NCBI Taxonomy" id="7109"/>
    <lineage>
        <taxon>Eukaryota</taxon>
        <taxon>Metazoa</taxon>
        <taxon>Ecdysozoa</taxon>
        <taxon>Arthropoda</taxon>
        <taxon>Hexapoda</taxon>
        <taxon>Insecta</taxon>
        <taxon>Pterygota</taxon>
        <taxon>Neoptera</taxon>
        <taxon>Endopterygota</taxon>
        <taxon>Lepidoptera</taxon>
        <taxon>Glossata</taxon>
        <taxon>Ditrysia</taxon>
        <taxon>Noctuoidea</taxon>
        <taxon>Noctuidae</taxon>
        <taxon>Amphipyrinae</taxon>
        <taxon>Spodoptera</taxon>
    </lineage>
</organism>
<evidence type="ECO:0000313" key="1">
    <source>
        <dbReference type="EMBL" id="CAH1635969.1"/>
    </source>
</evidence>
<accession>A0A9P0HXU8</accession>
<dbReference type="Proteomes" id="UP001153321">
    <property type="component" value="Chromosome 12"/>
</dbReference>
<proteinExistence type="predicted"/>
<evidence type="ECO:0000313" key="2">
    <source>
        <dbReference type="Proteomes" id="UP001153321"/>
    </source>
</evidence>
<dbReference type="AlphaFoldDB" id="A0A9P0HXU8"/>
<name>A0A9P0HXU8_SPOLI</name>